<keyword evidence="5" id="KW-0967">Endosome</keyword>
<dbReference type="GO" id="GO:0008270">
    <property type="term" value="F:zinc ion binding"/>
    <property type="evidence" value="ECO:0007669"/>
    <property type="project" value="UniProtKB-KW"/>
</dbReference>
<dbReference type="SUPFAM" id="SSF140741">
    <property type="entry name" value="RUN domain-like"/>
    <property type="match status" value="1"/>
</dbReference>
<keyword evidence="4" id="KW-0677">Repeat</keyword>
<dbReference type="Pfam" id="PF02759">
    <property type="entry name" value="RUN"/>
    <property type="match status" value="1"/>
</dbReference>
<comment type="caution">
    <text evidence="9">The sequence shown here is derived from an EMBL/GenBank/DDBJ whole genome shotgun (WGS) entry which is preliminary data.</text>
</comment>
<evidence type="ECO:0000256" key="8">
    <source>
        <dbReference type="ARBA" id="ARBA00023006"/>
    </source>
</evidence>
<evidence type="ECO:0000256" key="2">
    <source>
        <dbReference type="ARBA" id="ARBA00022553"/>
    </source>
</evidence>
<dbReference type="SMART" id="SM01175">
    <property type="entry name" value="DUF4206"/>
    <property type="match status" value="1"/>
</dbReference>
<dbReference type="CDD" id="cd17679">
    <property type="entry name" value="RUN_PLEKHM1"/>
    <property type="match status" value="1"/>
</dbReference>
<evidence type="ECO:0000256" key="5">
    <source>
        <dbReference type="ARBA" id="ARBA00022753"/>
    </source>
</evidence>
<dbReference type="InterPro" id="IPR004012">
    <property type="entry name" value="Run_dom"/>
</dbReference>
<accession>A0A0P5SQP0</accession>
<dbReference type="EMBL" id="LRGB01000725">
    <property type="protein sequence ID" value="KZS16253.1"/>
    <property type="molecule type" value="Genomic_DNA"/>
</dbReference>
<evidence type="ECO:0000256" key="1">
    <source>
        <dbReference type="ARBA" id="ARBA00004603"/>
    </source>
</evidence>
<dbReference type="SMART" id="SM00593">
    <property type="entry name" value="RUN"/>
    <property type="match status" value="1"/>
</dbReference>
<dbReference type="PANTHER" id="PTHR12326:SF12">
    <property type="entry name" value="PLECKSTRIN HOMOLOGY AND RUN DOMAIN CONTAINING M1"/>
    <property type="match status" value="1"/>
</dbReference>
<evidence type="ECO:0000256" key="3">
    <source>
        <dbReference type="ARBA" id="ARBA00022723"/>
    </source>
</evidence>
<dbReference type="Pfam" id="PF13901">
    <property type="entry name" value="RH_dom"/>
    <property type="match status" value="1"/>
</dbReference>
<dbReference type="Proteomes" id="UP000076858">
    <property type="component" value="Unassembled WGS sequence"/>
</dbReference>
<dbReference type="InterPro" id="IPR047326">
    <property type="entry name" value="RUN_PLEKHM1"/>
</dbReference>
<dbReference type="OrthoDB" id="62364at2759"/>
<dbReference type="PANTHER" id="PTHR12326">
    <property type="entry name" value="PLECKSTRIN HOMOLOGY DOMAIN CONTAINING PROTEIN"/>
    <property type="match status" value="1"/>
</dbReference>
<organism evidence="9 10">
    <name type="scientific">Daphnia magna</name>
    <dbReference type="NCBI Taxonomy" id="35525"/>
    <lineage>
        <taxon>Eukaryota</taxon>
        <taxon>Metazoa</taxon>
        <taxon>Ecdysozoa</taxon>
        <taxon>Arthropoda</taxon>
        <taxon>Crustacea</taxon>
        <taxon>Branchiopoda</taxon>
        <taxon>Diplostraca</taxon>
        <taxon>Cladocera</taxon>
        <taxon>Anomopoda</taxon>
        <taxon>Daphniidae</taxon>
        <taxon>Daphnia</taxon>
    </lineage>
</organism>
<keyword evidence="2" id="KW-0597">Phosphoprotein</keyword>
<proteinExistence type="predicted"/>
<protein>
    <submittedName>
        <fullName evidence="9">Putative Differentially expressed in FDCP 8</fullName>
    </submittedName>
</protein>
<evidence type="ECO:0000313" key="10">
    <source>
        <dbReference type="Proteomes" id="UP000076858"/>
    </source>
</evidence>
<dbReference type="STRING" id="35525.A0A0P5SQP0"/>
<dbReference type="AlphaFoldDB" id="A0A0P5SQP0"/>
<dbReference type="InterPro" id="IPR037213">
    <property type="entry name" value="Run_dom_sf"/>
</dbReference>
<evidence type="ECO:0000256" key="4">
    <source>
        <dbReference type="ARBA" id="ARBA00022737"/>
    </source>
</evidence>
<keyword evidence="8" id="KW-0072">Autophagy</keyword>
<evidence type="ECO:0000256" key="6">
    <source>
        <dbReference type="ARBA" id="ARBA00022771"/>
    </source>
</evidence>
<dbReference type="PROSITE" id="PS50826">
    <property type="entry name" value="RUN"/>
    <property type="match status" value="1"/>
</dbReference>
<dbReference type="InterPro" id="IPR025258">
    <property type="entry name" value="RH_dom"/>
</dbReference>
<reference evidence="9 10" key="1">
    <citation type="submission" date="2016-03" db="EMBL/GenBank/DDBJ databases">
        <title>EvidentialGene: Evidence-directed Construction of Genes on Genomes.</title>
        <authorList>
            <person name="Gilbert D.G."/>
            <person name="Choi J.-H."/>
            <person name="Mockaitis K."/>
            <person name="Colbourne J."/>
            <person name="Pfrender M."/>
        </authorList>
    </citation>
    <scope>NUCLEOTIDE SEQUENCE [LARGE SCALE GENOMIC DNA]</scope>
    <source>
        <strain evidence="9 10">Xinb3</strain>
        <tissue evidence="9">Complete organism</tissue>
    </source>
</reference>
<dbReference type="GO" id="GO:0006914">
    <property type="term" value="P:autophagy"/>
    <property type="evidence" value="ECO:0007669"/>
    <property type="project" value="UniProtKB-KW"/>
</dbReference>
<name>A0A0P5SQP0_9CRUS</name>
<evidence type="ECO:0000256" key="7">
    <source>
        <dbReference type="ARBA" id="ARBA00022833"/>
    </source>
</evidence>
<dbReference type="Gene3D" id="1.20.58.900">
    <property type="match status" value="1"/>
</dbReference>
<evidence type="ECO:0000313" key="9">
    <source>
        <dbReference type="EMBL" id="KZS16253.1"/>
    </source>
</evidence>
<dbReference type="GO" id="GO:0005770">
    <property type="term" value="C:late endosome"/>
    <property type="evidence" value="ECO:0007669"/>
    <property type="project" value="UniProtKB-SubCell"/>
</dbReference>
<keyword evidence="7" id="KW-0862">Zinc</keyword>
<sequence>MWKRQKTRDDMNYDALIKTALTGHLGEAVREVQRQQQQQQQQSTAVVEGNSESAHTLCCVLEALLIHRLRDSFIDKVSSVFSGDVIRQPSPNFWPFLLGFSHRHSVDYLSDSCPWLRTDIGRCRGWIRLVLNDGMFTSYLDLLAGERRLLGDFYERQAYLRDPEHLDIARKLLSGLEMLQFRLAVNSSMLNNWSTTPLLLAGLWSPPTPVVQEAVVQGVDAALCFTDEDETLQPIKQRNALTKSLAAANVPKVDEDMAFRLIIESDRNIPSGMRALLQSPPKPIASAVVASSETRHSQSLPTSHMTEVLEDVDSQIVHVTRLRLKNSRAASPAVEEVKQDDVPPCPIATPPQRLAEEIVAVDVLTDVVHDSTNGSVEDKNNEEEASTFEDLLEDYSNFNIGSNSLVKSPNYSPSGTSSVTRDSSPEEKFEIISDKKDHKSPLASLLLTLNQESNLVKQNYQCAGCSSPIGLIYGPARVCNFTGGLYCPDCHNDTDEVIIPARVFLNGDWSKRKVCHAVHQFFREIEVDPSLDAIQFDRNIYSFQREFSALLTVRSQLQHLSAFLLTCRTADVGEEFRKRIYGKEYLYNHQHTYSLADLPLIQSGQLLQQLTKLFQFGKQHVAACNLCLMKGFLCEACRSEAVIFPFDLESTFRCPFCGAVFHSGCMDRFRPCPRCERWKSRELNRKVEESEESDQEV</sequence>
<keyword evidence="6" id="KW-0863">Zinc-finger</keyword>
<keyword evidence="10" id="KW-1185">Reference proteome</keyword>
<gene>
    <name evidence="9" type="ORF">APZ42_017880</name>
</gene>
<comment type="subcellular location">
    <subcellularLocation>
        <location evidence="1">Late endosome</location>
    </subcellularLocation>
</comment>
<dbReference type="InterPro" id="IPR051366">
    <property type="entry name" value="DEF8"/>
</dbReference>
<keyword evidence="3" id="KW-0479">Metal-binding</keyword>